<keyword evidence="2" id="KW-1185">Reference proteome</keyword>
<dbReference type="EMBL" id="JACIJD010000004">
    <property type="protein sequence ID" value="MBB5693159.1"/>
    <property type="molecule type" value="Genomic_DNA"/>
</dbReference>
<proteinExistence type="predicted"/>
<gene>
    <name evidence="1" type="ORF">FHS87_001185</name>
</gene>
<evidence type="ECO:0000313" key="2">
    <source>
        <dbReference type="Proteomes" id="UP000580654"/>
    </source>
</evidence>
<name>A0A840Y2Z7_9PROT</name>
<organism evidence="1 2">
    <name type="scientific">Muricoccus pecuniae</name>
    <dbReference type="NCBI Taxonomy" id="693023"/>
    <lineage>
        <taxon>Bacteria</taxon>
        <taxon>Pseudomonadati</taxon>
        <taxon>Pseudomonadota</taxon>
        <taxon>Alphaproteobacteria</taxon>
        <taxon>Acetobacterales</taxon>
        <taxon>Roseomonadaceae</taxon>
        <taxon>Muricoccus</taxon>
    </lineage>
</organism>
<protein>
    <submittedName>
        <fullName evidence="1">Uncharacterized protein</fullName>
    </submittedName>
</protein>
<reference evidence="1 2" key="1">
    <citation type="submission" date="2020-08" db="EMBL/GenBank/DDBJ databases">
        <title>Genomic Encyclopedia of Type Strains, Phase IV (KMG-IV): sequencing the most valuable type-strain genomes for metagenomic binning, comparative biology and taxonomic classification.</title>
        <authorList>
            <person name="Goeker M."/>
        </authorList>
    </citation>
    <scope>NUCLEOTIDE SEQUENCE [LARGE SCALE GENOMIC DNA]</scope>
    <source>
        <strain evidence="1 2">DSM 25622</strain>
    </source>
</reference>
<sequence>MQNDTPSSPWPALTPEEMEKFDTYEAGIPRTDTGIKLPAYLQKMLDDAKERRRR</sequence>
<comment type="caution">
    <text evidence="1">The sequence shown here is derived from an EMBL/GenBank/DDBJ whole genome shotgun (WGS) entry which is preliminary data.</text>
</comment>
<dbReference type="AlphaFoldDB" id="A0A840Y2Z7"/>
<dbReference type="RefSeq" id="WP_184514868.1">
    <property type="nucleotide sequence ID" value="NZ_JACIJD010000004.1"/>
</dbReference>
<accession>A0A840Y2Z7</accession>
<dbReference type="Proteomes" id="UP000580654">
    <property type="component" value="Unassembled WGS sequence"/>
</dbReference>
<evidence type="ECO:0000313" key="1">
    <source>
        <dbReference type="EMBL" id="MBB5693159.1"/>
    </source>
</evidence>